<evidence type="ECO:0000313" key="6">
    <source>
        <dbReference type="Proteomes" id="UP000470384"/>
    </source>
</evidence>
<keyword evidence="6" id="KW-1185">Reference proteome</keyword>
<gene>
    <name evidence="5" type="ORF">GTQ45_10075</name>
</gene>
<dbReference type="Gene3D" id="1.20.1420.20">
    <property type="entry name" value="M75 peptidase, HXXE motif"/>
    <property type="match status" value="1"/>
</dbReference>
<dbReference type="Proteomes" id="UP000470384">
    <property type="component" value="Unassembled WGS sequence"/>
</dbReference>
<dbReference type="OrthoDB" id="5729110at2"/>
<dbReference type="InterPro" id="IPR034984">
    <property type="entry name" value="Imelysin-like_IPPA"/>
</dbReference>
<evidence type="ECO:0000256" key="2">
    <source>
        <dbReference type="ARBA" id="ARBA00022729"/>
    </source>
</evidence>
<dbReference type="GO" id="GO:0030313">
    <property type="term" value="C:cell envelope"/>
    <property type="evidence" value="ECO:0007669"/>
    <property type="project" value="UniProtKB-SubCell"/>
</dbReference>
<keyword evidence="2 3" id="KW-0732">Signal</keyword>
<dbReference type="InterPro" id="IPR006311">
    <property type="entry name" value="TAT_signal"/>
</dbReference>
<organism evidence="5 6">
    <name type="scientific">Pyruvatibacter mobilis</name>
    <dbReference type="NCBI Taxonomy" id="1712261"/>
    <lineage>
        <taxon>Bacteria</taxon>
        <taxon>Pseudomonadati</taxon>
        <taxon>Pseudomonadota</taxon>
        <taxon>Alphaproteobacteria</taxon>
        <taxon>Hyphomicrobiales</taxon>
        <taxon>Parvibaculaceae</taxon>
        <taxon>Pyruvatibacter</taxon>
    </lineage>
</organism>
<dbReference type="InterPro" id="IPR018976">
    <property type="entry name" value="Imelysin-like"/>
</dbReference>
<feature type="signal peptide" evidence="3">
    <location>
        <begin position="1"/>
        <end position="32"/>
    </location>
</feature>
<evidence type="ECO:0000313" key="5">
    <source>
        <dbReference type="EMBL" id="NBG96077.1"/>
    </source>
</evidence>
<dbReference type="RefSeq" id="WP_160588016.1">
    <property type="nucleotide sequence ID" value="NZ_BMHN01000001.1"/>
</dbReference>
<accession>A0A845QCA9</accession>
<dbReference type="PROSITE" id="PS51318">
    <property type="entry name" value="TAT"/>
    <property type="match status" value="1"/>
</dbReference>
<dbReference type="AlphaFoldDB" id="A0A845QCA9"/>
<comment type="subcellular location">
    <subcellularLocation>
        <location evidence="1">Cell envelope</location>
    </subcellularLocation>
</comment>
<dbReference type="InterPro" id="IPR038352">
    <property type="entry name" value="Imelysin_sf"/>
</dbReference>
<dbReference type="EMBL" id="WXYQ01000006">
    <property type="protein sequence ID" value="NBG96077.1"/>
    <property type="molecule type" value="Genomic_DNA"/>
</dbReference>
<comment type="caution">
    <text evidence="5">The sequence shown here is derived from an EMBL/GenBank/DDBJ whole genome shotgun (WGS) entry which is preliminary data.</text>
</comment>
<name>A0A845QCA9_9HYPH</name>
<feature type="chain" id="PRO_5033030149" description="Imelysin-like domain-containing protein" evidence="3">
    <location>
        <begin position="33"/>
        <end position="366"/>
    </location>
</feature>
<evidence type="ECO:0000259" key="4">
    <source>
        <dbReference type="Pfam" id="PF09375"/>
    </source>
</evidence>
<dbReference type="Pfam" id="PF09375">
    <property type="entry name" value="Peptidase_M75"/>
    <property type="match status" value="1"/>
</dbReference>
<dbReference type="CDD" id="cd14659">
    <property type="entry name" value="Imelysin-like_IPPA"/>
    <property type="match status" value="1"/>
</dbReference>
<evidence type="ECO:0000256" key="3">
    <source>
        <dbReference type="SAM" id="SignalP"/>
    </source>
</evidence>
<sequence length="366" mass="37715">MRSSIHSRRQGLAAVFATGLAALLCLATPARAADYASVNAAVAEGHILPAYDALAEAGTALAAVTDSYCAADAPLADARQALAAFRRSWAGAEHLRFGPAELGMRSLRINFWPQARGKVADALSSALAKAEEAGGGMDVARQSFAVQGVPALDALFNGDDSAAPGTPRCDLAQAIAGNVARMTSAIRDEWTGGNTPYLAAFTTPGTGALPFEDHADATLALFKSLHDELSRILALKIEPALGKTPADARPSHVEGVAPEAALDTIRTNLAALEALYQGPDGTGLAALAGQSVTDTALAPLMEKAFSKTRATADSIALPLADAVTDAEERKKVAHLATQLRALRQIVGTRLAEALGLSVGFNSLDGD</sequence>
<protein>
    <recommendedName>
        <fullName evidence="4">Imelysin-like domain-containing protein</fullName>
    </recommendedName>
</protein>
<proteinExistence type="predicted"/>
<evidence type="ECO:0000256" key="1">
    <source>
        <dbReference type="ARBA" id="ARBA00004196"/>
    </source>
</evidence>
<feature type="domain" description="Imelysin-like" evidence="4">
    <location>
        <begin position="47"/>
        <end position="344"/>
    </location>
</feature>
<reference evidence="5 6" key="1">
    <citation type="journal article" date="2016" name="Int. J. Syst. Evol. Microbiol.">
        <title>Pyruvatibacter mobilis gen. nov., sp. nov., a marine bacterium from the culture broth of Picochlorum sp. 122.</title>
        <authorList>
            <person name="Wang G."/>
            <person name="Tang M."/>
            <person name="Wu H."/>
            <person name="Dai S."/>
            <person name="Li T."/>
            <person name="Chen C."/>
            <person name="He H."/>
            <person name="Fan J."/>
            <person name="Xiang W."/>
            <person name="Li X."/>
        </authorList>
    </citation>
    <scope>NUCLEOTIDE SEQUENCE [LARGE SCALE GENOMIC DNA]</scope>
    <source>
        <strain evidence="5 6">GYP-11</strain>
    </source>
</reference>
<dbReference type="GeneID" id="300654788"/>